<organism evidence="1">
    <name type="scientific">marine sediment metagenome</name>
    <dbReference type="NCBI Taxonomy" id="412755"/>
    <lineage>
        <taxon>unclassified sequences</taxon>
        <taxon>metagenomes</taxon>
        <taxon>ecological metagenomes</taxon>
    </lineage>
</organism>
<evidence type="ECO:0008006" key="2">
    <source>
        <dbReference type="Google" id="ProtNLM"/>
    </source>
</evidence>
<dbReference type="EMBL" id="LAZR01041321">
    <property type="protein sequence ID" value="KKL12289.1"/>
    <property type="molecule type" value="Genomic_DNA"/>
</dbReference>
<accession>A0A0F9ARU0</accession>
<dbReference type="Pfam" id="PF06356">
    <property type="entry name" value="DUF1064"/>
    <property type="match status" value="1"/>
</dbReference>
<dbReference type="AlphaFoldDB" id="A0A0F9ARU0"/>
<comment type="caution">
    <text evidence="1">The sequence shown here is derived from an EMBL/GenBank/DDBJ whole genome shotgun (WGS) entry which is preliminary data.</text>
</comment>
<proteinExistence type="predicted"/>
<name>A0A0F9ARU0_9ZZZZ</name>
<dbReference type="InterPro" id="IPR009414">
    <property type="entry name" value="DUF1064"/>
</dbReference>
<reference evidence="1" key="1">
    <citation type="journal article" date="2015" name="Nature">
        <title>Complex archaea that bridge the gap between prokaryotes and eukaryotes.</title>
        <authorList>
            <person name="Spang A."/>
            <person name="Saw J.H."/>
            <person name="Jorgensen S.L."/>
            <person name="Zaremba-Niedzwiedzka K."/>
            <person name="Martijn J."/>
            <person name="Lind A.E."/>
            <person name="van Eijk R."/>
            <person name="Schleper C."/>
            <person name="Guy L."/>
            <person name="Ettema T.J."/>
        </authorList>
    </citation>
    <scope>NUCLEOTIDE SEQUENCE</scope>
</reference>
<gene>
    <name evidence="1" type="ORF">LCGC14_2537260</name>
</gene>
<protein>
    <recommendedName>
        <fullName evidence="2">DUF1064 domain-containing protein</fullName>
    </recommendedName>
</protein>
<sequence>MSKFGNIPQRVDGIFFHSKKEARHYKVLKAMQQAGIIQDLETQPKFKLDINGVHICNYFADFKYFDNELDREVIVDVKGVKTQVYKLKKRLMLAIHDIEVEEV</sequence>
<evidence type="ECO:0000313" key="1">
    <source>
        <dbReference type="EMBL" id="KKL12289.1"/>
    </source>
</evidence>